<dbReference type="InterPro" id="IPR010514">
    <property type="entry name" value="COX_ARM"/>
</dbReference>
<evidence type="ECO:0000256" key="9">
    <source>
        <dbReference type="ARBA" id="ARBA00022989"/>
    </source>
</evidence>
<dbReference type="InterPro" id="IPR045187">
    <property type="entry name" value="CcO_II"/>
</dbReference>
<keyword evidence="4 15" id="KW-1003">Cell membrane</keyword>
<evidence type="ECO:0000259" key="18">
    <source>
        <dbReference type="PROSITE" id="PS50999"/>
    </source>
</evidence>
<evidence type="ECO:0000256" key="16">
    <source>
        <dbReference type="SAM" id="Phobius"/>
    </source>
</evidence>
<dbReference type="PANTHER" id="PTHR22888:SF18">
    <property type="entry name" value="CYTOCHROME BO(3) UBIQUINOL OXIDASE SUBUNIT 2"/>
    <property type="match status" value="1"/>
</dbReference>
<comment type="caution">
    <text evidence="19">The sequence shown here is derived from an EMBL/GenBank/DDBJ whole genome shotgun (WGS) entry which is preliminary data.</text>
</comment>
<evidence type="ECO:0000256" key="7">
    <source>
        <dbReference type="ARBA" id="ARBA00022729"/>
    </source>
</evidence>
<dbReference type="GO" id="GO:0042773">
    <property type="term" value="P:ATP synthesis coupled electron transport"/>
    <property type="evidence" value="ECO:0007669"/>
    <property type="project" value="TreeGrafter"/>
</dbReference>
<evidence type="ECO:0000256" key="11">
    <source>
        <dbReference type="ARBA" id="ARBA00023136"/>
    </source>
</evidence>
<keyword evidence="3 15" id="KW-0813">Transport</keyword>
<evidence type="ECO:0000256" key="8">
    <source>
        <dbReference type="ARBA" id="ARBA00022982"/>
    </source>
</evidence>
<reference evidence="19 20" key="1">
    <citation type="journal article" date="2014" name="Mol. Biol. Evol.">
        <title>Massive expansion of Ubiquitination-related gene families within the Chlamydiae.</title>
        <authorList>
            <person name="Domman D."/>
            <person name="Collingro A."/>
            <person name="Lagkouvardos I."/>
            <person name="Gehre L."/>
            <person name="Weinmaier T."/>
            <person name="Rattei T."/>
            <person name="Subtil A."/>
            <person name="Horn M."/>
        </authorList>
    </citation>
    <scope>NUCLEOTIDE SEQUENCE [LARGE SCALE GENOMIC DNA]</scope>
    <source>
        <strain evidence="19 20">EI2</strain>
    </source>
</reference>
<comment type="similarity">
    <text evidence="2 15">Belongs to the cytochrome c oxidase subunit 2 family.</text>
</comment>
<keyword evidence="12" id="KW-0564">Palmitate</keyword>
<dbReference type="InterPro" id="IPR011759">
    <property type="entry name" value="Cyt_c_oxidase_su2_TM_dom"/>
</dbReference>
<evidence type="ECO:0000256" key="5">
    <source>
        <dbReference type="ARBA" id="ARBA00022660"/>
    </source>
</evidence>
<dbReference type="AlphaFoldDB" id="A0A0C1H950"/>
<protein>
    <recommendedName>
        <fullName evidence="14">Ubiquinol oxidase polypeptide II</fullName>
    </recommendedName>
</protein>
<sequence>MANDLDIEWKFSINLALIKGINLKMKVARKSVFYMLFFTGLILFLILIMQVLEILHFKEFIAILFPEGWIAVKERNLLLIIQALMLLVVIPVYILTFVFSWKYSADNPKGKYDPDLVDNKFAEFIWWGIPLVLIIFLSVLTWVKTAELDPYKPIISDKKEITIQVIALQWKWLFIYPEEKIATINFLQIPQDTPIHFEITADAPMNSFWIPELGGQIYAMPSMQTELYLIANHTGDYRGSSANLSGEGFSGMNFITRSSTEEEYQQWLTSAKQSNNILNQNEYNLIAKPSKNNPVEIYRLEENSLFDLTIDKYMYPQKK</sequence>
<dbReference type="PATRIC" id="fig|362787.3.peg.1476"/>
<feature type="domain" description="Cytochrome oxidase subunit II transmembrane region profile" evidence="18">
    <location>
        <begin position="55"/>
        <end position="152"/>
    </location>
</feature>
<evidence type="ECO:0000256" key="15">
    <source>
        <dbReference type="PIRNR" id="PIRNR000292"/>
    </source>
</evidence>
<evidence type="ECO:0000256" key="10">
    <source>
        <dbReference type="ARBA" id="ARBA00023002"/>
    </source>
</evidence>
<keyword evidence="7" id="KW-0732">Signal</keyword>
<feature type="domain" description="Cytochrome oxidase subunit II copper A binding" evidence="17">
    <location>
        <begin position="158"/>
        <end position="270"/>
    </location>
</feature>
<keyword evidence="6 16" id="KW-0812">Transmembrane</keyword>
<keyword evidence="11 15" id="KW-0472">Membrane</keyword>
<dbReference type="PIRSF" id="PIRSF000292">
    <property type="entry name" value="Ubi_od_II"/>
    <property type="match status" value="1"/>
</dbReference>
<dbReference type="PROSITE" id="PS50999">
    <property type="entry name" value="COX2_TM"/>
    <property type="match status" value="1"/>
</dbReference>
<feature type="transmembrane region" description="Helical" evidence="16">
    <location>
        <begin position="32"/>
        <end position="55"/>
    </location>
</feature>
<keyword evidence="9 16" id="KW-1133">Transmembrane helix</keyword>
<dbReference type="InterPro" id="IPR034227">
    <property type="entry name" value="CuRO_UO_II"/>
</dbReference>
<dbReference type="EMBL" id="JSAN01000092">
    <property type="protein sequence ID" value="KIC71408.1"/>
    <property type="molecule type" value="Genomic_DNA"/>
</dbReference>
<keyword evidence="10 15" id="KW-0560">Oxidoreductase</keyword>
<feature type="transmembrane region" description="Helical" evidence="16">
    <location>
        <begin position="124"/>
        <end position="143"/>
    </location>
</feature>
<dbReference type="PROSITE" id="PS50857">
    <property type="entry name" value="COX2_CUA"/>
    <property type="match status" value="1"/>
</dbReference>
<dbReference type="InterPro" id="IPR036257">
    <property type="entry name" value="Cyt_c_oxidase_su2_TM_sf"/>
</dbReference>
<gene>
    <name evidence="19" type="primary">cyoA</name>
    <name evidence="19" type="ORF">DB44_DT00430</name>
</gene>
<evidence type="ECO:0000256" key="14">
    <source>
        <dbReference type="ARBA" id="ARBA00030198"/>
    </source>
</evidence>
<dbReference type="Gene3D" id="1.10.287.90">
    <property type="match status" value="1"/>
</dbReference>
<keyword evidence="5 15" id="KW-0679">Respiratory chain</keyword>
<evidence type="ECO:0000256" key="1">
    <source>
        <dbReference type="ARBA" id="ARBA00004651"/>
    </source>
</evidence>
<evidence type="ECO:0000313" key="20">
    <source>
        <dbReference type="Proteomes" id="UP000031465"/>
    </source>
</evidence>
<dbReference type="GO" id="GO:0009486">
    <property type="term" value="F:cytochrome bo3 ubiquinol oxidase activity"/>
    <property type="evidence" value="ECO:0007669"/>
    <property type="project" value="InterPro"/>
</dbReference>
<organism evidence="19 20">
    <name type="scientific">Candidatus Protochlamydia amoebophila</name>
    <dbReference type="NCBI Taxonomy" id="362787"/>
    <lineage>
        <taxon>Bacteria</taxon>
        <taxon>Pseudomonadati</taxon>
        <taxon>Chlamydiota</taxon>
        <taxon>Chlamydiia</taxon>
        <taxon>Parachlamydiales</taxon>
        <taxon>Parachlamydiaceae</taxon>
        <taxon>Candidatus Protochlamydia</taxon>
    </lineage>
</organism>
<dbReference type="PANTHER" id="PTHR22888">
    <property type="entry name" value="CYTOCHROME C OXIDASE, SUBUNIT II"/>
    <property type="match status" value="1"/>
</dbReference>
<keyword evidence="13" id="KW-0449">Lipoprotein</keyword>
<dbReference type="GO" id="GO:0016682">
    <property type="term" value="F:oxidoreductase activity, acting on diphenols and related substances as donors, oxygen as acceptor"/>
    <property type="evidence" value="ECO:0007669"/>
    <property type="project" value="InterPro"/>
</dbReference>
<dbReference type="Pfam" id="PF00116">
    <property type="entry name" value="COX2"/>
    <property type="match status" value="1"/>
</dbReference>
<name>A0A0C1H950_9BACT</name>
<dbReference type="InterPro" id="IPR008972">
    <property type="entry name" value="Cupredoxin"/>
</dbReference>
<dbReference type="GO" id="GO:0004129">
    <property type="term" value="F:cytochrome-c oxidase activity"/>
    <property type="evidence" value="ECO:0007669"/>
    <property type="project" value="UniProtKB-UniRule"/>
</dbReference>
<accession>A0A0C1H950</accession>
<dbReference type="Proteomes" id="UP000031465">
    <property type="component" value="Unassembled WGS sequence"/>
</dbReference>
<evidence type="ECO:0000256" key="2">
    <source>
        <dbReference type="ARBA" id="ARBA00007866"/>
    </source>
</evidence>
<evidence type="ECO:0000256" key="3">
    <source>
        <dbReference type="ARBA" id="ARBA00022448"/>
    </source>
</evidence>
<evidence type="ECO:0000256" key="4">
    <source>
        <dbReference type="ARBA" id="ARBA00022475"/>
    </source>
</evidence>
<comment type="subcellular location">
    <subcellularLocation>
        <location evidence="1">Cell membrane</location>
        <topology evidence="1">Multi-pass membrane protein</topology>
    </subcellularLocation>
</comment>
<dbReference type="InterPro" id="IPR002429">
    <property type="entry name" value="CcO_II-like_C"/>
</dbReference>
<evidence type="ECO:0000259" key="17">
    <source>
        <dbReference type="PROSITE" id="PS50857"/>
    </source>
</evidence>
<evidence type="ECO:0000256" key="13">
    <source>
        <dbReference type="ARBA" id="ARBA00023288"/>
    </source>
</evidence>
<evidence type="ECO:0000256" key="12">
    <source>
        <dbReference type="ARBA" id="ARBA00023139"/>
    </source>
</evidence>
<dbReference type="GO" id="GO:0005886">
    <property type="term" value="C:plasma membrane"/>
    <property type="evidence" value="ECO:0007669"/>
    <property type="project" value="UniProtKB-SubCell"/>
</dbReference>
<dbReference type="Pfam" id="PF06481">
    <property type="entry name" value="COX_ARM"/>
    <property type="match status" value="1"/>
</dbReference>
<feature type="transmembrane region" description="Helical" evidence="16">
    <location>
        <begin position="76"/>
        <end position="104"/>
    </location>
</feature>
<dbReference type="CDD" id="cd04212">
    <property type="entry name" value="CuRO_UO_II"/>
    <property type="match status" value="1"/>
</dbReference>
<dbReference type="SUPFAM" id="SSF49503">
    <property type="entry name" value="Cupredoxins"/>
    <property type="match status" value="1"/>
</dbReference>
<dbReference type="Gene3D" id="2.60.40.420">
    <property type="entry name" value="Cupredoxins - blue copper proteins"/>
    <property type="match status" value="1"/>
</dbReference>
<dbReference type="InterPro" id="IPR006333">
    <property type="entry name" value="Cyt_o_ubiquinol_oxidase_su2"/>
</dbReference>
<dbReference type="SUPFAM" id="SSF81464">
    <property type="entry name" value="Cytochrome c oxidase subunit II-like, transmembrane region"/>
    <property type="match status" value="1"/>
</dbReference>
<evidence type="ECO:0000313" key="19">
    <source>
        <dbReference type="EMBL" id="KIC71408.1"/>
    </source>
</evidence>
<dbReference type="GO" id="GO:0005507">
    <property type="term" value="F:copper ion binding"/>
    <property type="evidence" value="ECO:0007669"/>
    <property type="project" value="InterPro"/>
</dbReference>
<proteinExistence type="inferred from homology"/>
<keyword evidence="8 15" id="KW-0249">Electron transport</keyword>
<evidence type="ECO:0000256" key="6">
    <source>
        <dbReference type="ARBA" id="ARBA00022692"/>
    </source>
</evidence>